<feature type="compositionally biased region" description="Polar residues" evidence="1">
    <location>
        <begin position="195"/>
        <end position="204"/>
    </location>
</feature>
<dbReference type="Proteomes" id="UP001176941">
    <property type="component" value="Chromosome 24"/>
</dbReference>
<accession>A0ABN8YVJ3</accession>
<sequence length="250" mass="25984">MESGAGGRGTEPGREGRALRRAGPSKGRGLRAGMRKALGPRSVSNHPHPQPAARSRPCGAPGTGAAGRAGPARGRSGARDPRVQPPNCRFLLRVPLTAVLGGFSPSRSRASDGSGFSELHTGSRGPGFQQLRPRALELSSCGSPAQLLLGLVWSVQTLQAPRRGQLAEGPSGATPRQAHQECRSISAAVSGDMLMSSSTSQGRSEQIKPSRPGQSFPPPLCSLGPFLILALLLQEAGQKELGLMQGEERA</sequence>
<protein>
    <submittedName>
        <fullName evidence="2">Uncharacterized protein</fullName>
    </submittedName>
</protein>
<feature type="region of interest" description="Disordered" evidence="1">
    <location>
        <begin position="102"/>
        <end position="128"/>
    </location>
</feature>
<evidence type="ECO:0000313" key="2">
    <source>
        <dbReference type="EMBL" id="CAI9165615.1"/>
    </source>
</evidence>
<feature type="compositionally biased region" description="Gly residues" evidence="1">
    <location>
        <begin position="1"/>
        <end position="10"/>
    </location>
</feature>
<gene>
    <name evidence="2" type="ORF">MRATA1EN1_LOCUS14577</name>
</gene>
<feature type="region of interest" description="Disordered" evidence="1">
    <location>
        <begin position="1"/>
        <end position="86"/>
    </location>
</feature>
<dbReference type="EMBL" id="OX459960">
    <property type="protein sequence ID" value="CAI9165615.1"/>
    <property type="molecule type" value="Genomic_DNA"/>
</dbReference>
<reference evidence="2" key="1">
    <citation type="submission" date="2023-04" db="EMBL/GenBank/DDBJ databases">
        <authorList>
            <consortium name="ELIXIR-Norway"/>
        </authorList>
    </citation>
    <scope>NUCLEOTIDE SEQUENCE [LARGE SCALE GENOMIC DNA]</scope>
</reference>
<organism evidence="2 3">
    <name type="scientific">Rangifer tarandus platyrhynchus</name>
    <name type="common">Svalbard reindeer</name>
    <dbReference type="NCBI Taxonomy" id="3082113"/>
    <lineage>
        <taxon>Eukaryota</taxon>
        <taxon>Metazoa</taxon>
        <taxon>Chordata</taxon>
        <taxon>Craniata</taxon>
        <taxon>Vertebrata</taxon>
        <taxon>Euteleostomi</taxon>
        <taxon>Mammalia</taxon>
        <taxon>Eutheria</taxon>
        <taxon>Laurasiatheria</taxon>
        <taxon>Artiodactyla</taxon>
        <taxon>Ruminantia</taxon>
        <taxon>Pecora</taxon>
        <taxon>Cervidae</taxon>
        <taxon>Odocoileinae</taxon>
        <taxon>Rangifer</taxon>
    </lineage>
</organism>
<evidence type="ECO:0000256" key="1">
    <source>
        <dbReference type="SAM" id="MobiDB-lite"/>
    </source>
</evidence>
<keyword evidence="3" id="KW-1185">Reference proteome</keyword>
<proteinExistence type="predicted"/>
<evidence type="ECO:0000313" key="3">
    <source>
        <dbReference type="Proteomes" id="UP001176941"/>
    </source>
</evidence>
<name>A0ABN8YVJ3_RANTA</name>
<feature type="region of interest" description="Disordered" evidence="1">
    <location>
        <begin position="193"/>
        <end position="217"/>
    </location>
</feature>